<proteinExistence type="inferred from homology"/>
<keyword evidence="1" id="KW-0645">Protease</keyword>
<evidence type="ECO:0000256" key="3">
    <source>
        <dbReference type="ARBA" id="ARBA00022825"/>
    </source>
</evidence>
<evidence type="ECO:0000256" key="2">
    <source>
        <dbReference type="ARBA" id="ARBA00022801"/>
    </source>
</evidence>
<feature type="domain" description="Peptidase S8/S53" evidence="5">
    <location>
        <begin position="552"/>
        <end position="617"/>
    </location>
</feature>
<dbReference type="EMBL" id="RAQH01000011">
    <property type="protein sequence ID" value="RKE79652.1"/>
    <property type="molecule type" value="Genomic_DNA"/>
</dbReference>
<sequence length="965" mass="108795">MRNWHHTLIRIPQARLLLSPQLQNGDSNLFIGVVEGFLEYLPLISDTNIERRFKASEYRAANSSLSENKMCFFRQEFDNKYTQDVKLNYITSPEYSHLYYSAHATSVASILVGLDSNNINIQGIVSNCNILNAGDIKDIPIITLTNKFVKANANTLYFKTSTDNATFFNENTVPIIPSDIIDNYNNFSVAIINTSINSPELNNVAGRKVINFMYNELFAYGRQGRGILVIGSAGNGDNAVGEEITKNNRYNAFTNKTLLVAASKLDITFPSDYNGNNPDPKEDHSKYSNYGLRVDLCAPSNSTGQYLTDANSIYASTNLKCGDIGANNESYINLTITEVLSRTKIRLSGNIRGVFPGQSIELGGFNSYNHELRHIKNAQIVNVSNQNFLDITFDKPLIYTYSIPNFNLVNQIARILVWKKSGIRVQNTRNRLKTDDLLGLQVKQEIYVFDENDYENGLTTIITGIDYNSKTLTVQTPFENLGNVLKIIPGQMKTKIKMINSKGGFRFLDEDAAKSFFTGQYVLVNDINNLSLGKVGFKGQNGNYNRGNFDHVAEGFLENGEEVEIKSLSYGDYTSKFGGTSASSPIVCGVAALLLSANPLLNAAEIKHILKNTAEKITGQNNYTLQSARNEYDYNYFKNPYFGAGRVNAEAAVQLALEWHSDFFTDKPKMCFLKQLNTIDIWISDKANVYPDSSNPYNSLNTSKDQNISIRVRNQGNRNSFQETDLRVLIAFTTEADPKFPFPHCWYQNTESSTMKTFLLNVKEVIPIAPNSESIVKIEWKQLSKFWNDNKLGELSGFRVYLLAHIAPFDGLDSELNREDASLNKNLTFREIFVTQTSNNAKGASGDKVSISHQQNKYNLLVKDGLTNEKFSFDNINIKQTELDEMKFSFSLVSRKTGQVEQSIIFKKNGNNWEMDTTPSNNWLSVNMDIQNSELYGAEYKNAFLNYEFNYDNTDKEINFNVTQS</sequence>
<dbReference type="PANTHER" id="PTHR42884:SF14">
    <property type="entry name" value="NEUROENDOCRINE CONVERTASE 1"/>
    <property type="match status" value="1"/>
</dbReference>
<comment type="caution">
    <text evidence="7">The sequence shown here is derived from an EMBL/GenBank/DDBJ whole genome shotgun (WGS) entry which is preliminary data.</text>
</comment>
<keyword evidence="9" id="KW-1185">Reference proteome</keyword>
<dbReference type="PROSITE" id="PS00138">
    <property type="entry name" value="SUBTILASE_SER"/>
    <property type="match status" value="1"/>
</dbReference>
<evidence type="ECO:0000313" key="7">
    <source>
        <dbReference type="EMBL" id="RKE79652.1"/>
    </source>
</evidence>
<evidence type="ECO:0000313" key="9">
    <source>
        <dbReference type="Proteomes" id="UP000658202"/>
    </source>
</evidence>
<gene>
    <name evidence="7" type="ORF">BXY58_3311</name>
    <name evidence="6" type="ORF">GCM10007332_32780</name>
</gene>
<feature type="domain" description="Peptidase S8/S53" evidence="5">
    <location>
        <begin position="67"/>
        <end position="309"/>
    </location>
</feature>
<dbReference type="Proteomes" id="UP000285906">
    <property type="component" value="Unassembled WGS sequence"/>
</dbReference>
<dbReference type="PROSITE" id="PS51892">
    <property type="entry name" value="SUBTILASE"/>
    <property type="match status" value="1"/>
</dbReference>
<keyword evidence="3" id="KW-0720">Serine protease</keyword>
<dbReference type="EMBL" id="BMCW01000011">
    <property type="protein sequence ID" value="GGG67373.1"/>
    <property type="molecule type" value="Genomic_DNA"/>
</dbReference>
<dbReference type="SUPFAM" id="SSF52743">
    <property type="entry name" value="Subtilisin-like"/>
    <property type="match status" value="1"/>
</dbReference>
<evidence type="ECO:0000313" key="6">
    <source>
        <dbReference type="EMBL" id="GGG67373.1"/>
    </source>
</evidence>
<dbReference type="InterPro" id="IPR036852">
    <property type="entry name" value="Peptidase_S8/S53_dom_sf"/>
</dbReference>
<dbReference type="PANTHER" id="PTHR42884">
    <property type="entry name" value="PROPROTEIN CONVERTASE SUBTILISIN/KEXIN-RELATED"/>
    <property type="match status" value="1"/>
</dbReference>
<dbReference type="GO" id="GO:0016485">
    <property type="term" value="P:protein processing"/>
    <property type="evidence" value="ECO:0007669"/>
    <property type="project" value="TreeGrafter"/>
</dbReference>
<evidence type="ECO:0000256" key="4">
    <source>
        <dbReference type="PROSITE-ProRule" id="PRU01240"/>
    </source>
</evidence>
<accession>A0A420CMM8</accession>
<evidence type="ECO:0000313" key="8">
    <source>
        <dbReference type="Proteomes" id="UP000285906"/>
    </source>
</evidence>
<dbReference type="RefSeq" id="WP_120214838.1">
    <property type="nucleotide sequence ID" value="NZ_BMCW01000011.1"/>
</dbReference>
<dbReference type="Proteomes" id="UP000658202">
    <property type="component" value="Unassembled WGS sequence"/>
</dbReference>
<evidence type="ECO:0000256" key="1">
    <source>
        <dbReference type="ARBA" id="ARBA00022670"/>
    </source>
</evidence>
<name>A0A420CMM8_9FLAO</name>
<dbReference type="AlphaFoldDB" id="A0A420CMM8"/>
<reference evidence="6" key="1">
    <citation type="journal article" date="2014" name="Int. J. Syst. Evol. Microbiol.">
        <title>Complete genome of a new Firmicutes species belonging to the dominant human colonic microbiota ('Ruminococcus bicirculans') reveals two chromosomes and a selective capacity to utilize plant glucans.</title>
        <authorList>
            <consortium name="NISC Comparative Sequencing Program"/>
            <person name="Wegmann U."/>
            <person name="Louis P."/>
            <person name="Goesmann A."/>
            <person name="Henrissat B."/>
            <person name="Duncan S.H."/>
            <person name="Flint H.J."/>
        </authorList>
    </citation>
    <scope>NUCLEOTIDE SEQUENCE</scope>
    <source>
        <strain evidence="6">CCM 8490</strain>
    </source>
</reference>
<dbReference type="Pfam" id="PF00082">
    <property type="entry name" value="Peptidase_S8"/>
    <property type="match status" value="2"/>
</dbReference>
<dbReference type="GO" id="GO:0004252">
    <property type="term" value="F:serine-type endopeptidase activity"/>
    <property type="evidence" value="ECO:0007669"/>
    <property type="project" value="InterPro"/>
</dbReference>
<protein>
    <submittedName>
        <fullName evidence="7">Subtilase family protein</fullName>
    </submittedName>
</protein>
<comment type="similarity">
    <text evidence="4">Belongs to the peptidase S8 family.</text>
</comment>
<keyword evidence="2" id="KW-0378">Hydrolase</keyword>
<reference evidence="6" key="4">
    <citation type="submission" date="2024-05" db="EMBL/GenBank/DDBJ databases">
        <authorList>
            <person name="Sun Q."/>
            <person name="Sedlacek I."/>
        </authorList>
    </citation>
    <scope>NUCLEOTIDE SEQUENCE</scope>
    <source>
        <strain evidence="6">CCM 8490</strain>
    </source>
</reference>
<organism evidence="7 8">
    <name type="scientific">Epilithonimonas arachidiradicis</name>
    <dbReference type="NCBI Taxonomy" id="1617282"/>
    <lineage>
        <taxon>Bacteria</taxon>
        <taxon>Pseudomonadati</taxon>
        <taxon>Bacteroidota</taxon>
        <taxon>Flavobacteriia</taxon>
        <taxon>Flavobacteriales</taxon>
        <taxon>Weeksellaceae</taxon>
        <taxon>Chryseobacterium group</taxon>
        <taxon>Epilithonimonas</taxon>
    </lineage>
</organism>
<evidence type="ECO:0000259" key="5">
    <source>
        <dbReference type="Pfam" id="PF00082"/>
    </source>
</evidence>
<dbReference type="InterPro" id="IPR023828">
    <property type="entry name" value="Peptidase_S8_Ser-AS"/>
</dbReference>
<dbReference type="InterPro" id="IPR000209">
    <property type="entry name" value="Peptidase_S8/S53_dom"/>
</dbReference>
<reference evidence="7 8" key="2">
    <citation type="submission" date="2018-09" db="EMBL/GenBank/DDBJ databases">
        <title>Genomic Encyclopedia of Archaeal and Bacterial Type Strains, Phase II (KMG-II): from individual species to whole genera.</title>
        <authorList>
            <person name="Goeker M."/>
        </authorList>
    </citation>
    <scope>NUCLEOTIDE SEQUENCE [LARGE SCALE GENOMIC DNA]</scope>
    <source>
        <strain evidence="7 8">DSM 27620</strain>
    </source>
</reference>
<dbReference type="Gene3D" id="3.40.50.200">
    <property type="entry name" value="Peptidase S8/S53 domain"/>
    <property type="match status" value="2"/>
</dbReference>
<reference evidence="9" key="3">
    <citation type="journal article" date="2019" name="Int. J. Syst. Evol. Microbiol.">
        <title>The Global Catalogue of Microorganisms (GCM) 10K type strain sequencing project: providing services to taxonomists for standard genome sequencing and annotation.</title>
        <authorList>
            <consortium name="The Broad Institute Genomics Platform"/>
            <consortium name="The Broad Institute Genome Sequencing Center for Infectious Disease"/>
            <person name="Wu L."/>
            <person name="Ma J."/>
        </authorList>
    </citation>
    <scope>NUCLEOTIDE SEQUENCE [LARGE SCALE GENOMIC DNA]</scope>
    <source>
        <strain evidence="9">CCM 8490</strain>
    </source>
</reference>
<dbReference type="OrthoDB" id="1055762at2"/>
<dbReference type="GO" id="GO:0016020">
    <property type="term" value="C:membrane"/>
    <property type="evidence" value="ECO:0007669"/>
    <property type="project" value="TreeGrafter"/>
</dbReference>
<comment type="caution">
    <text evidence="4">Lacks conserved residue(s) required for the propagation of feature annotation.</text>
</comment>